<dbReference type="RefSeq" id="WP_083124980.1">
    <property type="nucleotide sequence ID" value="NZ_MVIM01000003.1"/>
</dbReference>
<dbReference type="Gene3D" id="3.30.750.24">
    <property type="entry name" value="STAS domain"/>
    <property type="match status" value="1"/>
</dbReference>
<dbReference type="Proteomes" id="UP000192411">
    <property type="component" value="Unassembled WGS sequence"/>
</dbReference>
<proteinExistence type="predicted"/>
<feature type="domain" description="STAS" evidence="1">
    <location>
        <begin position="33"/>
        <end position="132"/>
    </location>
</feature>
<organism evidence="2 3">
    <name type="scientific">Mycolicibacterium tusciae</name>
    <dbReference type="NCBI Taxonomy" id="75922"/>
    <lineage>
        <taxon>Bacteria</taxon>
        <taxon>Bacillati</taxon>
        <taxon>Actinomycetota</taxon>
        <taxon>Actinomycetes</taxon>
        <taxon>Mycobacteriales</taxon>
        <taxon>Mycobacteriaceae</taxon>
        <taxon>Mycolicibacterium</taxon>
    </lineage>
</organism>
<dbReference type="AlphaFoldDB" id="A0A1X0JVT6"/>
<reference evidence="2 3" key="1">
    <citation type="submission" date="2017-02" db="EMBL/GenBank/DDBJ databases">
        <title>The new phylogeny of genus Mycobacterium.</title>
        <authorList>
            <person name="Tortoli E."/>
            <person name="Trovato A."/>
            <person name="Cirillo D.M."/>
        </authorList>
    </citation>
    <scope>NUCLEOTIDE SEQUENCE [LARGE SCALE GENOMIC DNA]</scope>
    <source>
        <strain evidence="2 3">DSM 44338</strain>
    </source>
</reference>
<protein>
    <submittedName>
        <fullName evidence="2">Anti-anti-sigma factor</fullName>
    </submittedName>
</protein>
<sequence length="147" mass="15496">MSTSTQDAPTPPEALIEHAESHSAHFATRSLPPNTAVVTAHGEIDAANAQALVDYALRHGDHINRLVLDLSGVDFFGTSGFSALHTLNVRCAGESIAWASVPSPAVARLLQICDPDSLLPFFGGVDTALSAVQGEPPRLLQLVPQPR</sequence>
<keyword evidence="3" id="KW-1185">Reference proteome</keyword>
<dbReference type="PROSITE" id="PS50801">
    <property type="entry name" value="STAS"/>
    <property type="match status" value="1"/>
</dbReference>
<gene>
    <name evidence="2" type="ORF">BST47_08155</name>
</gene>
<dbReference type="InterPro" id="IPR036513">
    <property type="entry name" value="STAS_dom_sf"/>
</dbReference>
<name>A0A1X0JVT6_9MYCO</name>
<dbReference type="Pfam" id="PF01740">
    <property type="entry name" value="STAS"/>
    <property type="match status" value="1"/>
</dbReference>
<evidence type="ECO:0000313" key="3">
    <source>
        <dbReference type="Proteomes" id="UP000192411"/>
    </source>
</evidence>
<dbReference type="InterPro" id="IPR002645">
    <property type="entry name" value="STAS_dom"/>
</dbReference>
<comment type="caution">
    <text evidence="2">The sequence shown here is derived from an EMBL/GenBank/DDBJ whole genome shotgun (WGS) entry which is preliminary data.</text>
</comment>
<dbReference type="CDD" id="cd07043">
    <property type="entry name" value="STAS_anti-anti-sigma_factors"/>
    <property type="match status" value="1"/>
</dbReference>
<dbReference type="STRING" id="75922.BST47_08155"/>
<dbReference type="SUPFAM" id="SSF52091">
    <property type="entry name" value="SpoIIaa-like"/>
    <property type="match status" value="1"/>
</dbReference>
<dbReference type="OrthoDB" id="3697150at2"/>
<evidence type="ECO:0000313" key="2">
    <source>
        <dbReference type="EMBL" id="ORB67023.1"/>
    </source>
</evidence>
<dbReference type="EMBL" id="MVIM01000003">
    <property type="protein sequence ID" value="ORB67023.1"/>
    <property type="molecule type" value="Genomic_DNA"/>
</dbReference>
<accession>A0A1X0JVT6</accession>
<evidence type="ECO:0000259" key="1">
    <source>
        <dbReference type="PROSITE" id="PS50801"/>
    </source>
</evidence>